<dbReference type="EMBL" id="CAUYUJ010015906">
    <property type="protein sequence ID" value="CAK0859476.1"/>
    <property type="molecule type" value="Genomic_DNA"/>
</dbReference>
<keyword evidence="3" id="KW-1185">Reference proteome</keyword>
<sequence>RMGSRAPGLCVQSACCRRRGHFRSPRVRPRAPSSPGARTATSRCRVSSAAQTSPRCRRASWRTAACRRRCARPSRPRRRRASGTRGRPSSWRSISRGRRAHQSGGGPPCSPVRRTRRASQLRTSTRCGARCSTR</sequence>
<feature type="compositionally biased region" description="Polar residues" evidence="1">
    <location>
        <begin position="41"/>
        <end position="54"/>
    </location>
</feature>
<evidence type="ECO:0000256" key="1">
    <source>
        <dbReference type="SAM" id="MobiDB-lite"/>
    </source>
</evidence>
<organism evidence="2 3">
    <name type="scientific">Prorocentrum cordatum</name>
    <dbReference type="NCBI Taxonomy" id="2364126"/>
    <lineage>
        <taxon>Eukaryota</taxon>
        <taxon>Sar</taxon>
        <taxon>Alveolata</taxon>
        <taxon>Dinophyceae</taxon>
        <taxon>Prorocentrales</taxon>
        <taxon>Prorocentraceae</taxon>
        <taxon>Prorocentrum</taxon>
    </lineage>
</organism>
<accession>A0ABN9UIQ8</accession>
<proteinExistence type="predicted"/>
<feature type="compositionally biased region" description="Basic residues" evidence="1">
    <location>
        <begin position="55"/>
        <end position="82"/>
    </location>
</feature>
<gene>
    <name evidence="2" type="ORF">PCOR1329_LOCUS48829</name>
</gene>
<feature type="non-terminal residue" evidence="2">
    <location>
        <position position="1"/>
    </location>
</feature>
<feature type="compositionally biased region" description="Low complexity" evidence="1">
    <location>
        <begin position="30"/>
        <end position="40"/>
    </location>
</feature>
<feature type="non-terminal residue" evidence="2">
    <location>
        <position position="134"/>
    </location>
</feature>
<feature type="compositionally biased region" description="Polar residues" evidence="1">
    <location>
        <begin position="120"/>
        <end position="134"/>
    </location>
</feature>
<feature type="region of interest" description="Disordered" evidence="1">
    <location>
        <begin position="21"/>
        <end position="134"/>
    </location>
</feature>
<evidence type="ECO:0000313" key="3">
    <source>
        <dbReference type="Proteomes" id="UP001189429"/>
    </source>
</evidence>
<evidence type="ECO:0000313" key="2">
    <source>
        <dbReference type="EMBL" id="CAK0859476.1"/>
    </source>
</evidence>
<dbReference type="Proteomes" id="UP001189429">
    <property type="component" value="Unassembled WGS sequence"/>
</dbReference>
<comment type="caution">
    <text evidence="2">The sequence shown here is derived from an EMBL/GenBank/DDBJ whole genome shotgun (WGS) entry which is preliminary data.</text>
</comment>
<protein>
    <submittedName>
        <fullName evidence="2">Uncharacterized protein</fullName>
    </submittedName>
</protein>
<reference evidence="2" key="1">
    <citation type="submission" date="2023-10" db="EMBL/GenBank/DDBJ databases">
        <authorList>
            <person name="Chen Y."/>
            <person name="Shah S."/>
            <person name="Dougan E. K."/>
            <person name="Thang M."/>
            <person name="Chan C."/>
        </authorList>
    </citation>
    <scope>NUCLEOTIDE SEQUENCE [LARGE SCALE GENOMIC DNA]</scope>
</reference>
<name>A0ABN9UIQ8_9DINO</name>